<dbReference type="GO" id="GO:0005886">
    <property type="term" value="C:plasma membrane"/>
    <property type="evidence" value="ECO:0007669"/>
    <property type="project" value="UniProtKB-SubCell"/>
</dbReference>
<sequence length="327" mass="34591">MRFLLRRLALLLAALFGMSVLIFLALRILPGDVASVMAGLNATPARVARLRQELGLNRSYLQQYFEWAGNVVHGNLGISVLTGRDVGVQIVSRMQITFPLILIGLLIACLIGIPLGAASIVARSARVRQSLHLLALTGGAIPALWGAMLLILLFSKGSGLIALFPSQGFPDAGWAQAGSALASLMLPAVTVGIIVGSSIMRYTRSALQEMLSSEFVDMGMACGMTRVQAVLRIGLRVVSPQLVSVIGLTFAEMITGVMVIENLFALPGIGSMLVTDVGNRDLLTVQSELFVLAAFFLCIGFVVDVLHRVLDPRLKGAGLLATAGGAQ</sequence>
<dbReference type="PANTHER" id="PTHR43163">
    <property type="entry name" value="DIPEPTIDE TRANSPORT SYSTEM PERMEASE PROTEIN DPPB-RELATED"/>
    <property type="match status" value="1"/>
</dbReference>
<feature type="transmembrane region" description="Helical" evidence="7">
    <location>
        <begin position="174"/>
        <end position="195"/>
    </location>
</feature>
<keyword evidence="6 7" id="KW-0472">Membrane</keyword>
<feature type="transmembrane region" description="Helical" evidence="7">
    <location>
        <begin position="96"/>
        <end position="121"/>
    </location>
</feature>
<organism evidence="9">
    <name type="scientific">Bifidobacterium fermentum</name>
    <dbReference type="NCBI Taxonomy" id="3059035"/>
    <lineage>
        <taxon>Bacteria</taxon>
        <taxon>Bacillati</taxon>
        <taxon>Actinomycetota</taxon>
        <taxon>Actinomycetes</taxon>
        <taxon>Bifidobacteriales</taxon>
        <taxon>Bifidobacteriaceae</taxon>
        <taxon>Bifidobacterium</taxon>
    </lineage>
</organism>
<dbReference type="InterPro" id="IPR045621">
    <property type="entry name" value="BPD_transp_1_N"/>
</dbReference>
<proteinExistence type="inferred from homology"/>
<dbReference type="KEGG" id="bfk:QN062_09590"/>
<evidence type="ECO:0000259" key="8">
    <source>
        <dbReference type="PROSITE" id="PS50928"/>
    </source>
</evidence>
<feature type="transmembrane region" description="Helical" evidence="7">
    <location>
        <begin position="242"/>
        <end position="269"/>
    </location>
</feature>
<dbReference type="EMBL" id="CP129675">
    <property type="protein sequence ID" value="XDS47632.1"/>
    <property type="molecule type" value="Genomic_DNA"/>
</dbReference>
<dbReference type="AlphaFoldDB" id="A0AB39UER8"/>
<dbReference type="CDD" id="cd06261">
    <property type="entry name" value="TM_PBP2"/>
    <property type="match status" value="1"/>
</dbReference>
<gene>
    <name evidence="11" type="ORF">QN062_09590</name>
    <name evidence="10" type="ORF">QN216_03795</name>
    <name evidence="9" type="ORF">QN217_06650</name>
</gene>
<evidence type="ECO:0000256" key="3">
    <source>
        <dbReference type="ARBA" id="ARBA00022475"/>
    </source>
</evidence>
<reference evidence="9" key="1">
    <citation type="submission" date="2023-07" db="EMBL/GenBank/DDBJ databases">
        <title>Bifidobacterium aquikefiriaerophilum sp. nov. and Bifidobacterium eccum sp. nov., isolated from water kefir.</title>
        <authorList>
            <person name="Breselge S."/>
            <person name="Bellassi P."/>
            <person name="Barcenilla C."/>
            <person name="Alvarez-Ordonez A."/>
            <person name="Morelli L."/>
            <person name="Cotter P.D."/>
        </authorList>
    </citation>
    <scope>NUCLEOTIDE SEQUENCE</scope>
    <source>
        <strain evidence="11">WK012_4_13</strain>
        <strain evidence="10">WK013_4_14</strain>
        <strain evidence="9">WK048_4_13</strain>
    </source>
</reference>
<dbReference type="InterPro" id="IPR035906">
    <property type="entry name" value="MetI-like_sf"/>
</dbReference>
<evidence type="ECO:0000256" key="2">
    <source>
        <dbReference type="ARBA" id="ARBA00022448"/>
    </source>
</evidence>
<keyword evidence="4 7" id="KW-0812">Transmembrane</keyword>
<evidence type="ECO:0000313" key="11">
    <source>
        <dbReference type="EMBL" id="XDS51638.1"/>
    </source>
</evidence>
<feature type="transmembrane region" description="Helical" evidence="7">
    <location>
        <begin position="289"/>
        <end position="306"/>
    </location>
</feature>
<dbReference type="SUPFAM" id="SSF161098">
    <property type="entry name" value="MetI-like"/>
    <property type="match status" value="1"/>
</dbReference>
<dbReference type="Pfam" id="PF19300">
    <property type="entry name" value="BPD_transp_1_N"/>
    <property type="match status" value="1"/>
</dbReference>
<evidence type="ECO:0000256" key="5">
    <source>
        <dbReference type="ARBA" id="ARBA00022989"/>
    </source>
</evidence>
<dbReference type="Gene3D" id="1.10.3720.10">
    <property type="entry name" value="MetI-like"/>
    <property type="match status" value="1"/>
</dbReference>
<dbReference type="EMBL" id="CP129682">
    <property type="protein sequence ID" value="XDS49676.1"/>
    <property type="molecule type" value="Genomic_DNA"/>
</dbReference>
<evidence type="ECO:0000313" key="10">
    <source>
        <dbReference type="EMBL" id="XDS49676.1"/>
    </source>
</evidence>
<feature type="domain" description="ABC transmembrane type-1" evidence="8">
    <location>
        <begin position="94"/>
        <end position="307"/>
    </location>
</feature>
<dbReference type="GO" id="GO:0071916">
    <property type="term" value="F:dipeptide transmembrane transporter activity"/>
    <property type="evidence" value="ECO:0007669"/>
    <property type="project" value="TreeGrafter"/>
</dbReference>
<accession>A0AB39UER8</accession>
<dbReference type="InterPro" id="IPR000515">
    <property type="entry name" value="MetI-like"/>
</dbReference>
<comment type="similarity">
    <text evidence="7">Belongs to the binding-protein-dependent transport system permease family.</text>
</comment>
<protein>
    <submittedName>
        <fullName evidence="9">ABC transporter permease</fullName>
    </submittedName>
</protein>
<evidence type="ECO:0000256" key="1">
    <source>
        <dbReference type="ARBA" id="ARBA00004651"/>
    </source>
</evidence>
<dbReference type="PANTHER" id="PTHR43163:SF6">
    <property type="entry name" value="DIPEPTIDE TRANSPORT SYSTEM PERMEASE PROTEIN DPPB-RELATED"/>
    <property type="match status" value="1"/>
</dbReference>
<evidence type="ECO:0000256" key="7">
    <source>
        <dbReference type="RuleBase" id="RU363032"/>
    </source>
</evidence>
<keyword evidence="3" id="KW-1003">Cell membrane</keyword>
<comment type="subcellular location">
    <subcellularLocation>
        <location evidence="1 7">Cell membrane</location>
        <topology evidence="1 7">Multi-pass membrane protein</topology>
    </subcellularLocation>
</comment>
<keyword evidence="2 7" id="KW-0813">Transport</keyword>
<dbReference type="PROSITE" id="PS50928">
    <property type="entry name" value="ABC_TM1"/>
    <property type="match status" value="1"/>
</dbReference>
<dbReference type="Pfam" id="PF00528">
    <property type="entry name" value="BPD_transp_1"/>
    <property type="match status" value="1"/>
</dbReference>
<evidence type="ECO:0000256" key="6">
    <source>
        <dbReference type="ARBA" id="ARBA00023136"/>
    </source>
</evidence>
<evidence type="ECO:0000313" key="9">
    <source>
        <dbReference type="EMBL" id="XDS47632.1"/>
    </source>
</evidence>
<keyword evidence="5 7" id="KW-1133">Transmembrane helix</keyword>
<name>A0AB39UER8_9BIFI</name>
<dbReference type="EMBL" id="CP129683">
    <property type="protein sequence ID" value="XDS51638.1"/>
    <property type="molecule type" value="Genomic_DNA"/>
</dbReference>
<evidence type="ECO:0000256" key="4">
    <source>
        <dbReference type="ARBA" id="ARBA00022692"/>
    </source>
</evidence>
<dbReference type="RefSeq" id="WP_369342601.1">
    <property type="nucleotide sequence ID" value="NZ_CP129675.1"/>
</dbReference>
<feature type="transmembrane region" description="Helical" evidence="7">
    <location>
        <begin position="133"/>
        <end position="154"/>
    </location>
</feature>